<evidence type="ECO:0000313" key="10">
    <source>
        <dbReference type="Proteomes" id="UP001221686"/>
    </source>
</evidence>
<dbReference type="InterPro" id="IPR036388">
    <property type="entry name" value="WH-like_DNA-bd_sf"/>
</dbReference>
<sequence>MQLPATETAPAPADDPRRARFHAIYRREFGFVWAAARRFGVPPAHVDDAVQDVFVTAYRRLDALHYEVSPRAWLFAVTRRVAWRYRRGAARLARRVAALAESWPWSDDSPHSRRDTAQQLEQALAQLSGELRAVWEMSELLGMSGPEMAAELALPVNTVYSRLRAARGQLQARLGEAELSAWAERARREDAPPPGQAQRSWALLGPALGKSGAIGVLGVVSASRAAVAATLIVAGGATVHAVARPTPIRAIGTEVAREPVSLSRETGGEPGRSEPDAGSPPPAPQRPTPPTASKPDRLAAEVALLDQARAHLDAGRPAAALPLLDAHAGQFPRSALVDAREAGRVAALCGLDRGAEAEATARRLVAEHPTSPLVQRFERYVCGR</sequence>
<name>A0ABT5ECD4_9BACT</name>
<dbReference type="RefSeq" id="WP_272092059.1">
    <property type="nucleotide sequence ID" value="NZ_JAQNDL010000005.1"/>
</dbReference>
<dbReference type="PANTHER" id="PTHR43133">
    <property type="entry name" value="RNA POLYMERASE ECF-TYPE SIGMA FACTO"/>
    <property type="match status" value="1"/>
</dbReference>
<comment type="similarity">
    <text evidence="1">Belongs to the sigma-70 factor family. ECF subfamily.</text>
</comment>
<dbReference type="Gene3D" id="1.10.1740.10">
    <property type="match status" value="1"/>
</dbReference>
<evidence type="ECO:0000313" key="9">
    <source>
        <dbReference type="EMBL" id="MDC0723516.1"/>
    </source>
</evidence>
<feature type="region of interest" description="Disordered" evidence="6">
    <location>
        <begin position="253"/>
        <end position="295"/>
    </location>
</feature>
<dbReference type="SUPFAM" id="SSF88659">
    <property type="entry name" value="Sigma3 and sigma4 domains of RNA polymerase sigma factors"/>
    <property type="match status" value="1"/>
</dbReference>
<dbReference type="NCBIfam" id="TIGR02937">
    <property type="entry name" value="sigma70-ECF"/>
    <property type="match status" value="1"/>
</dbReference>
<dbReference type="SUPFAM" id="SSF88946">
    <property type="entry name" value="Sigma2 domain of RNA polymerase sigma factors"/>
    <property type="match status" value="1"/>
</dbReference>
<dbReference type="EMBL" id="JAQNDL010000005">
    <property type="protein sequence ID" value="MDC0723516.1"/>
    <property type="molecule type" value="Genomic_DNA"/>
</dbReference>
<protein>
    <submittedName>
        <fullName evidence="9">Sigma-70 family RNA polymerase sigma factor</fullName>
    </submittedName>
</protein>
<keyword evidence="2" id="KW-0805">Transcription regulation</keyword>
<dbReference type="InterPro" id="IPR014284">
    <property type="entry name" value="RNA_pol_sigma-70_dom"/>
</dbReference>
<dbReference type="InterPro" id="IPR013249">
    <property type="entry name" value="RNA_pol_sigma70_r4_t2"/>
</dbReference>
<dbReference type="InterPro" id="IPR013324">
    <property type="entry name" value="RNA_pol_sigma_r3/r4-like"/>
</dbReference>
<dbReference type="PANTHER" id="PTHR43133:SF8">
    <property type="entry name" value="RNA POLYMERASE SIGMA FACTOR HI_1459-RELATED"/>
    <property type="match status" value="1"/>
</dbReference>
<evidence type="ECO:0000256" key="6">
    <source>
        <dbReference type="SAM" id="MobiDB-lite"/>
    </source>
</evidence>
<evidence type="ECO:0000256" key="3">
    <source>
        <dbReference type="ARBA" id="ARBA00023082"/>
    </source>
</evidence>
<dbReference type="InterPro" id="IPR039425">
    <property type="entry name" value="RNA_pol_sigma-70-like"/>
</dbReference>
<keyword evidence="4" id="KW-0238">DNA-binding</keyword>
<dbReference type="Proteomes" id="UP001221686">
    <property type="component" value="Unassembled WGS sequence"/>
</dbReference>
<keyword evidence="5" id="KW-0804">Transcription</keyword>
<evidence type="ECO:0000259" key="7">
    <source>
        <dbReference type="Pfam" id="PF04542"/>
    </source>
</evidence>
<keyword evidence="3" id="KW-0731">Sigma factor</keyword>
<keyword evidence="10" id="KW-1185">Reference proteome</keyword>
<evidence type="ECO:0000256" key="2">
    <source>
        <dbReference type="ARBA" id="ARBA00023015"/>
    </source>
</evidence>
<evidence type="ECO:0000259" key="8">
    <source>
        <dbReference type="Pfam" id="PF08281"/>
    </source>
</evidence>
<dbReference type="Gene3D" id="1.10.10.10">
    <property type="entry name" value="Winged helix-like DNA-binding domain superfamily/Winged helix DNA-binding domain"/>
    <property type="match status" value="1"/>
</dbReference>
<accession>A0ABT5ECD4</accession>
<reference evidence="9 10" key="1">
    <citation type="submission" date="2022-11" db="EMBL/GenBank/DDBJ databases">
        <title>Minimal conservation of predation-associated metabolite biosynthetic gene clusters underscores biosynthetic potential of Myxococcota including descriptions for ten novel species: Archangium lansinium sp. nov., Myxococcus landrumus sp. nov., Nannocystis bai.</title>
        <authorList>
            <person name="Ahearne A."/>
            <person name="Stevens C."/>
            <person name="Dowd S."/>
        </authorList>
    </citation>
    <scope>NUCLEOTIDE SEQUENCE [LARGE SCALE GENOMIC DNA]</scope>
    <source>
        <strain evidence="9 10">BB15-2</strain>
    </source>
</reference>
<dbReference type="InterPro" id="IPR013325">
    <property type="entry name" value="RNA_pol_sigma_r2"/>
</dbReference>
<dbReference type="Pfam" id="PF04542">
    <property type="entry name" value="Sigma70_r2"/>
    <property type="match status" value="1"/>
</dbReference>
<gene>
    <name evidence="9" type="ORF">POL25_41930</name>
</gene>
<dbReference type="Pfam" id="PF08281">
    <property type="entry name" value="Sigma70_r4_2"/>
    <property type="match status" value="1"/>
</dbReference>
<feature type="domain" description="RNA polymerase sigma-70 region 2" evidence="7">
    <location>
        <begin position="25"/>
        <end position="91"/>
    </location>
</feature>
<evidence type="ECO:0000256" key="5">
    <source>
        <dbReference type="ARBA" id="ARBA00023163"/>
    </source>
</evidence>
<comment type="caution">
    <text evidence="9">The sequence shown here is derived from an EMBL/GenBank/DDBJ whole genome shotgun (WGS) entry which is preliminary data.</text>
</comment>
<evidence type="ECO:0000256" key="1">
    <source>
        <dbReference type="ARBA" id="ARBA00010641"/>
    </source>
</evidence>
<dbReference type="InterPro" id="IPR007627">
    <property type="entry name" value="RNA_pol_sigma70_r2"/>
</dbReference>
<feature type="domain" description="RNA polymerase sigma factor 70 region 4 type 2" evidence="8">
    <location>
        <begin position="118"/>
        <end position="170"/>
    </location>
</feature>
<proteinExistence type="inferred from homology"/>
<evidence type="ECO:0000256" key="4">
    <source>
        <dbReference type="ARBA" id="ARBA00023125"/>
    </source>
</evidence>
<feature type="compositionally biased region" description="Pro residues" evidence="6">
    <location>
        <begin position="278"/>
        <end position="292"/>
    </location>
</feature>
<organism evidence="9 10">
    <name type="scientific">Nannocystis bainbridge</name>
    <dbReference type="NCBI Taxonomy" id="2995303"/>
    <lineage>
        <taxon>Bacteria</taxon>
        <taxon>Pseudomonadati</taxon>
        <taxon>Myxococcota</taxon>
        <taxon>Polyangia</taxon>
        <taxon>Nannocystales</taxon>
        <taxon>Nannocystaceae</taxon>
        <taxon>Nannocystis</taxon>
    </lineage>
</organism>